<proteinExistence type="predicted"/>
<dbReference type="Gene3D" id="1.10.8.10">
    <property type="entry name" value="DNA helicase RuvA subunit, C-terminal domain"/>
    <property type="match status" value="1"/>
</dbReference>
<feature type="region of interest" description="Disordered" evidence="1">
    <location>
        <begin position="247"/>
        <end position="426"/>
    </location>
</feature>
<feature type="region of interest" description="Disordered" evidence="1">
    <location>
        <begin position="596"/>
        <end position="643"/>
    </location>
</feature>
<feature type="compositionally biased region" description="Basic and acidic residues" evidence="1">
    <location>
        <begin position="408"/>
        <end position="421"/>
    </location>
</feature>
<dbReference type="InterPro" id="IPR009060">
    <property type="entry name" value="UBA-like_sf"/>
</dbReference>
<feature type="compositionally biased region" description="Low complexity" evidence="1">
    <location>
        <begin position="596"/>
        <end position="614"/>
    </location>
</feature>
<feature type="transmembrane region" description="Helical" evidence="2">
    <location>
        <begin position="176"/>
        <end position="197"/>
    </location>
</feature>
<dbReference type="PROSITE" id="PS50030">
    <property type="entry name" value="UBA"/>
    <property type="match status" value="1"/>
</dbReference>
<evidence type="ECO:0000256" key="2">
    <source>
        <dbReference type="SAM" id="Phobius"/>
    </source>
</evidence>
<dbReference type="InterPro" id="IPR047365">
    <property type="entry name" value="Tudor_AtPTM-like"/>
</dbReference>
<organism evidence="4">
    <name type="scientific">Alexandrium monilatum</name>
    <dbReference type="NCBI Taxonomy" id="311494"/>
    <lineage>
        <taxon>Eukaryota</taxon>
        <taxon>Sar</taxon>
        <taxon>Alveolata</taxon>
        <taxon>Dinophyceae</taxon>
        <taxon>Gonyaulacales</taxon>
        <taxon>Pyrocystaceae</taxon>
        <taxon>Alexandrium</taxon>
    </lineage>
</organism>
<dbReference type="EMBL" id="HBNR01064827">
    <property type="protein sequence ID" value="CAE4636159.1"/>
    <property type="molecule type" value="Transcribed_RNA"/>
</dbReference>
<protein>
    <recommendedName>
        <fullName evidence="3">UBA domain-containing protein</fullName>
    </recommendedName>
</protein>
<feature type="compositionally biased region" description="Pro residues" evidence="1">
    <location>
        <begin position="348"/>
        <end position="357"/>
    </location>
</feature>
<gene>
    <name evidence="4" type="ORF">AMON00008_LOCUS45783</name>
</gene>
<dbReference type="InterPro" id="IPR015940">
    <property type="entry name" value="UBA"/>
</dbReference>
<dbReference type="Pfam" id="PF21743">
    <property type="entry name" value="PTM_DIR17_Tudor"/>
    <property type="match status" value="1"/>
</dbReference>
<evidence type="ECO:0000259" key="3">
    <source>
        <dbReference type="PROSITE" id="PS50030"/>
    </source>
</evidence>
<feature type="compositionally biased region" description="Polar residues" evidence="1">
    <location>
        <begin position="303"/>
        <end position="314"/>
    </location>
</feature>
<evidence type="ECO:0000256" key="1">
    <source>
        <dbReference type="SAM" id="MobiDB-lite"/>
    </source>
</evidence>
<sequence>MLQRMQVGHTPSPCRAHSSLGSAASLTRLSFSSSGSASKGLVSLPLEEARRDALFGATIRKSFGDRAYFGQVLVVDADVQTGERAYHVVYEDGDEEHLSELEIRGLLVRWGPAGGSASGAAVATAGVAQWPAGGGGHSSAAPTPRPSAAACTEPATAAALPTVPPRDSPVLAFCRMLGPFGAFAAIMAALLAALWAAPACLSCTLGIAPAIGEGIEDAPWSPSSHVLEASYAMPLASLHREDLDWPPLGAQVSGGSRSLGTSGGSSRGIGSSPLPPWSRGDTATGDRSNSPHAPPEPWDQDAPRSTGSASSATSLPPPWSRDGALGGGSAGMAAPLPPWGRDEATSPPQGPQPPLPPWAREAPPAYPPSQQPSRVAFQEPDPEPRSAEPQPKAAGVIPPEPVQAPREPPTRKGAAEEKAEVSEAGPAAGVELDLAEALQATASALGRRLEAMAAAVERRLEATGAELAEAYPQVPDVVAPGRISVDLALMLAGLVLMLGGMCPRRSPVARVVMGGGAGEGLLAHPADGSPARAHIVGPEGGEAQQALSPGSGAAILQDLLQQGSPVAHAVEASPVRPAPAALAASPVAAGAAATPLRACPSPSARSSPVAGVSATSPLAGTSTPSASQAVPPPAPTPLPEPPMQAVLPLHAQAEPVGHPLPAQHRQAARRGRPQRTPSQDITVRGSEAVRGVPMRVPGNRLIQTEARFRHTRALNKLKEMGFSDDARLRDVLTRHEGNVRLALSELTGSR</sequence>
<evidence type="ECO:0000313" key="4">
    <source>
        <dbReference type="EMBL" id="CAE4636159.1"/>
    </source>
</evidence>
<accession>A0A7S4S7F0</accession>
<dbReference type="AlphaFoldDB" id="A0A7S4S7F0"/>
<feature type="domain" description="UBA" evidence="3">
    <location>
        <begin position="703"/>
        <end position="749"/>
    </location>
</feature>
<keyword evidence="2" id="KW-1133">Transmembrane helix</keyword>
<dbReference type="SUPFAM" id="SSF46934">
    <property type="entry name" value="UBA-like"/>
    <property type="match status" value="1"/>
</dbReference>
<reference evidence="4" key="1">
    <citation type="submission" date="2021-01" db="EMBL/GenBank/DDBJ databases">
        <authorList>
            <person name="Corre E."/>
            <person name="Pelletier E."/>
            <person name="Niang G."/>
            <person name="Scheremetjew M."/>
            <person name="Finn R."/>
            <person name="Kale V."/>
            <person name="Holt S."/>
            <person name="Cochrane G."/>
            <person name="Meng A."/>
            <person name="Brown T."/>
            <person name="Cohen L."/>
        </authorList>
    </citation>
    <scope>NUCLEOTIDE SEQUENCE</scope>
    <source>
        <strain evidence="4">CCMP3105</strain>
    </source>
</reference>
<keyword evidence="2" id="KW-0472">Membrane</keyword>
<keyword evidence="2" id="KW-0812">Transmembrane</keyword>
<feature type="compositionally biased region" description="Pro residues" evidence="1">
    <location>
        <begin position="630"/>
        <end position="642"/>
    </location>
</feature>
<name>A0A7S4S7F0_9DINO</name>